<evidence type="ECO:0000256" key="4">
    <source>
        <dbReference type="ARBA" id="ARBA00022692"/>
    </source>
</evidence>
<comment type="subcellular location">
    <subcellularLocation>
        <location evidence="8">Cell membrane</location>
        <topology evidence="8">Multi-pass membrane protein</topology>
    </subcellularLocation>
    <subcellularLocation>
        <location evidence="1">Membrane</location>
        <topology evidence="1">Multi-pass membrane protein</topology>
    </subcellularLocation>
</comment>
<name>Q6C1F0_YARLI</name>
<dbReference type="PANTHER" id="PTHR43029:SF4">
    <property type="entry name" value="AMMONIUM TRANSPORTER MEP1-RELATED"/>
    <property type="match status" value="1"/>
</dbReference>
<dbReference type="AlphaFoldDB" id="Q6C1F0"/>
<dbReference type="VEuPathDB" id="FungiDB:YALI0_F16896g"/>
<reference evidence="11 12" key="1">
    <citation type="journal article" date="2004" name="Nature">
        <title>Genome evolution in yeasts.</title>
        <authorList>
            <consortium name="Genolevures"/>
            <person name="Dujon B."/>
            <person name="Sherman D."/>
            <person name="Fischer G."/>
            <person name="Durrens P."/>
            <person name="Casaregola S."/>
            <person name="Lafontaine I."/>
            <person name="de Montigny J."/>
            <person name="Marck C."/>
            <person name="Neuveglise C."/>
            <person name="Talla E."/>
            <person name="Goffard N."/>
            <person name="Frangeul L."/>
            <person name="Aigle M."/>
            <person name="Anthouard V."/>
            <person name="Babour A."/>
            <person name="Barbe V."/>
            <person name="Barnay S."/>
            <person name="Blanchin S."/>
            <person name="Beckerich J.M."/>
            <person name="Beyne E."/>
            <person name="Bleykasten C."/>
            <person name="Boisrame A."/>
            <person name="Boyer J."/>
            <person name="Cattolico L."/>
            <person name="Confanioleri F."/>
            <person name="de Daruvar A."/>
            <person name="Despons L."/>
            <person name="Fabre E."/>
            <person name="Fairhead C."/>
            <person name="Ferry-Dumazet H."/>
            <person name="Groppi A."/>
            <person name="Hantraye F."/>
            <person name="Hennequin C."/>
            <person name="Jauniaux N."/>
            <person name="Joyet P."/>
            <person name="Kachouri R."/>
            <person name="Kerrest A."/>
            <person name="Koszul R."/>
            <person name="Lemaire M."/>
            <person name="Lesur I."/>
            <person name="Ma L."/>
            <person name="Muller H."/>
            <person name="Nicaud J.M."/>
            <person name="Nikolski M."/>
            <person name="Oztas S."/>
            <person name="Ozier-Kalogeropoulos O."/>
            <person name="Pellenz S."/>
            <person name="Potier S."/>
            <person name="Richard G.F."/>
            <person name="Straub M.L."/>
            <person name="Suleau A."/>
            <person name="Swennene D."/>
            <person name="Tekaia F."/>
            <person name="Wesolowski-Louvel M."/>
            <person name="Westhof E."/>
            <person name="Wirth B."/>
            <person name="Zeniou-Meyer M."/>
            <person name="Zivanovic I."/>
            <person name="Bolotin-Fukuhara M."/>
            <person name="Thierry A."/>
            <person name="Bouchier C."/>
            <person name="Caudron B."/>
            <person name="Scarpelli C."/>
            <person name="Gaillardin C."/>
            <person name="Weissenbach J."/>
            <person name="Wincker P."/>
            <person name="Souciet J.L."/>
        </authorList>
    </citation>
    <scope>NUCLEOTIDE SEQUENCE [LARGE SCALE GENOMIC DNA]</scope>
    <source>
        <strain evidence="12">CLIB 122 / E 150</strain>
    </source>
</reference>
<dbReference type="FunCoup" id="Q6C1F0">
    <property type="interactions" value="333"/>
</dbReference>
<dbReference type="InterPro" id="IPR018047">
    <property type="entry name" value="Ammonium_transpt_CS"/>
</dbReference>
<dbReference type="InterPro" id="IPR001905">
    <property type="entry name" value="Ammonium_transpt"/>
</dbReference>
<evidence type="ECO:0000256" key="7">
    <source>
        <dbReference type="ARBA" id="ARBA00023177"/>
    </source>
</evidence>
<dbReference type="Proteomes" id="UP000001300">
    <property type="component" value="Chromosome F"/>
</dbReference>
<keyword evidence="6 8" id="KW-0472">Membrane</keyword>
<evidence type="ECO:0000313" key="12">
    <source>
        <dbReference type="Proteomes" id="UP000001300"/>
    </source>
</evidence>
<feature type="transmembrane region" description="Helical" evidence="8">
    <location>
        <begin position="241"/>
        <end position="262"/>
    </location>
</feature>
<dbReference type="GO" id="GO:0019740">
    <property type="term" value="P:nitrogen utilization"/>
    <property type="evidence" value="ECO:0007669"/>
    <property type="project" value="UniProtKB-ARBA"/>
</dbReference>
<feature type="transmembrane region" description="Helical" evidence="8">
    <location>
        <begin position="371"/>
        <end position="396"/>
    </location>
</feature>
<dbReference type="Pfam" id="PF00909">
    <property type="entry name" value="Ammonium_transp"/>
    <property type="match status" value="1"/>
</dbReference>
<keyword evidence="12" id="KW-1185">Reference proteome</keyword>
<keyword evidence="4 8" id="KW-0812">Transmembrane</keyword>
<feature type="transmembrane region" description="Helical" evidence="8">
    <location>
        <begin position="274"/>
        <end position="293"/>
    </location>
</feature>
<feature type="compositionally biased region" description="Basic and acidic residues" evidence="9">
    <location>
        <begin position="444"/>
        <end position="454"/>
    </location>
</feature>
<keyword evidence="7 8" id="KW-0924">Ammonia transport</keyword>
<feature type="transmembrane region" description="Helical" evidence="8">
    <location>
        <begin position="110"/>
        <end position="131"/>
    </location>
</feature>
<feature type="transmembrane region" description="Helical" evidence="8">
    <location>
        <begin position="21"/>
        <end position="42"/>
    </location>
</feature>
<gene>
    <name evidence="11" type="ORF">YALI0_F16896g</name>
</gene>
<evidence type="ECO:0000256" key="2">
    <source>
        <dbReference type="ARBA" id="ARBA00005887"/>
    </source>
</evidence>
<dbReference type="Gene3D" id="1.10.3430.10">
    <property type="entry name" value="Ammonium transporter AmtB like domains"/>
    <property type="match status" value="1"/>
</dbReference>
<dbReference type="GO" id="GO:0005886">
    <property type="term" value="C:plasma membrane"/>
    <property type="evidence" value="ECO:0000318"/>
    <property type="project" value="GO_Central"/>
</dbReference>
<dbReference type="SUPFAM" id="SSF111352">
    <property type="entry name" value="Ammonium transporter"/>
    <property type="match status" value="1"/>
</dbReference>
<feature type="transmembrane region" description="Helical" evidence="8">
    <location>
        <begin position="54"/>
        <end position="72"/>
    </location>
</feature>
<accession>Q6C1F0</accession>
<feature type="domain" description="Ammonium transporter AmtB-like" evidence="10">
    <location>
        <begin position="23"/>
        <end position="425"/>
    </location>
</feature>
<evidence type="ECO:0000259" key="10">
    <source>
        <dbReference type="Pfam" id="PF00909"/>
    </source>
</evidence>
<dbReference type="PANTHER" id="PTHR43029">
    <property type="entry name" value="AMMONIUM TRANSPORTER MEP2"/>
    <property type="match status" value="1"/>
</dbReference>
<dbReference type="EMBL" id="CR382132">
    <property type="protein sequence ID" value="CAG78321.1"/>
    <property type="molecule type" value="Genomic_DNA"/>
</dbReference>
<feature type="transmembrane region" description="Helical" evidence="8">
    <location>
        <begin position="180"/>
        <end position="197"/>
    </location>
</feature>
<dbReference type="InterPro" id="IPR024041">
    <property type="entry name" value="NH4_transpt_AmtB-like_dom"/>
</dbReference>
<dbReference type="NCBIfam" id="TIGR00836">
    <property type="entry name" value="amt"/>
    <property type="match status" value="1"/>
</dbReference>
<dbReference type="GO" id="GO:0072488">
    <property type="term" value="P:ammonium transmembrane transport"/>
    <property type="evidence" value="ECO:0000318"/>
    <property type="project" value="GO_Central"/>
</dbReference>
<feature type="transmembrane region" description="Helical" evidence="8">
    <location>
        <begin position="138"/>
        <end position="160"/>
    </location>
</feature>
<evidence type="ECO:0000256" key="1">
    <source>
        <dbReference type="ARBA" id="ARBA00004141"/>
    </source>
</evidence>
<dbReference type="HOGENOM" id="CLU_000445_33_0_1"/>
<feature type="compositionally biased region" description="Polar residues" evidence="9">
    <location>
        <begin position="468"/>
        <end position="488"/>
    </location>
</feature>
<dbReference type="KEGG" id="yli:2907982"/>
<sequence>MEMLEKRGGDVWQYTYDTGDVAYITVSMCMILVMIPGLGFLYSGLARRKSALSMIWVCFMGAIVAQIQWYFWGYSLAFSPSSNRFIGNLDNFGLKNILKHEDGSRKYPELLFAGFQGMFCSVTVAIVVGGVAERGRLLPAMIFAFCWATIVYCPIAFWIWGPNGWAGAHWDVLDFAGGGPVEIASGIGGLAYSFALGRRKEQLLLNFRPHNVSLVTMGTALLWFGWLGFNGGSALGSNLKAVYAVWNSNIAACFGALTWCLLDFRLEKKWSTVAICSGIISGLVAATPCSGIIPLWASVPLGIVAAAICNFSTQIKYILKIDDSMDTFAEHGVAGIVGLIFNAFFGADYVIGLDGSTPHGGGWVSNNWKQIYKQICFVLAASGYTFVMTVVLCYAINFIPGCKLRASEEAELRGMDEDQIGEFAYDYVEVRRDWLAWTPPTKSHMHDEPEHSTDADAIEANADVLAGSSPNDQNSSMEQPPTSSQATSADDEKNGIHP</sequence>
<feature type="transmembrane region" description="Helical" evidence="8">
    <location>
        <begin position="299"/>
        <end position="319"/>
    </location>
</feature>
<evidence type="ECO:0000256" key="5">
    <source>
        <dbReference type="ARBA" id="ARBA00022989"/>
    </source>
</evidence>
<protein>
    <recommendedName>
        <fullName evidence="8">Ammonium transporter</fullName>
    </recommendedName>
</protein>
<dbReference type="OrthoDB" id="534912at2759"/>
<keyword evidence="5 8" id="KW-1133">Transmembrane helix</keyword>
<evidence type="ECO:0000256" key="8">
    <source>
        <dbReference type="RuleBase" id="RU362002"/>
    </source>
</evidence>
<comment type="similarity">
    <text evidence="2 8">Belongs to the ammonia transporter channel (TC 1.A.11.2) family.</text>
</comment>
<organism evidence="11 12">
    <name type="scientific">Yarrowia lipolytica (strain CLIB 122 / E 150)</name>
    <name type="common">Yeast</name>
    <name type="synonym">Candida lipolytica</name>
    <dbReference type="NCBI Taxonomy" id="284591"/>
    <lineage>
        <taxon>Eukaryota</taxon>
        <taxon>Fungi</taxon>
        <taxon>Dikarya</taxon>
        <taxon>Ascomycota</taxon>
        <taxon>Saccharomycotina</taxon>
        <taxon>Dipodascomycetes</taxon>
        <taxon>Dipodascales</taxon>
        <taxon>Dipodascales incertae sedis</taxon>
        <taxon>Yarrowia</taxon>
    </lineage>
</organism>
<dbReference type="FunFam" id="1.10.3430.10:FF:000003">
    <property type="entry name" value="Ammonium transporter"/>
    <property type="match status" value="1"/>
</dbReference>
<evidence type="ECO:0000256" key="9">
    <source>
        <dbReference type="SAM" id="MobiDB-lite"/>
    </source>
</evidence>
<dbReference type="STRING" id="284591.Q6C1F0"/>
<proteinExistence type="inferred from homology"/>
<evidence type="ECO:0000256" key="3">
    <source>
        <dbReference type="ARBA" id="ARBA00022448"/>
    </source>
</evidence>
<feature type="transmembrane region" description="Helical" evidence="8">
    <location>
        <begin position="209"/>
        <end position="229"/>
    </location>
</feature>
<dbReference type="OMA" id="FNAGSWL"/>
<dbReference type="PROSITE" id="PS01219">
    <property type="entry name" value="AMMONIUM_TRANSP"/>
    <property type="match status" value="1"/>
</dbReference>
<evidence type="ECO:0000256" key="6">
    <source>
        <dbReference type="ARBA" id="ARBA00023136"/>
    </source>
</evidence>
<evidence type="ECO:0000313" key="11">
    <source>
        <dbReference type="EMBL" id="CAG78321.1"/>
    </source>
</evidence>
<feature type="region of interest" description="Disordered" evidence="9">
    <location>
        <begin position="439"/>
        <end position="498"/>
    </location>
</feature>
<dbReference type="InParanoid" id="Q6C1F0"/>
<keyword evidence="3 8" id="KW-0813">Transport</keyword>
<feature type="transmembrane region" description="Helical" evidence="8">
    <location>
        <begin position="331"/>
        <end position="351"/>
    </location>
</feature>
<dbReference type="InterPro" id="IPR029020">
    <property type="entry name" value="Ammonium/urea_transptr"/>
</dbReference>
<dbReference type="GO" id="GO:0008519">
    <property type="term" value="F:ammonium channel activity"/>
    <property type="evidence" value="ECO:0000318"/>
    <property type="project" value="GO_Central"/>
</dbReference>